<feature type="domain" description="DNA mismatch repair protein S5" evidence="7">
    <location>
        <begin position="210"/>
        <end position="328"/>
    </location>
</feature>
<dbReference type="Proteomes" id="UP000243525">
    <property type="component" value="Unassembled WGS sequence"/>
</dbReference>
<dbReference type="GO" id="GO:0005524">
    <property type="term" value="F:ATP binding"/>
    <property type="evidence" value="ECO:0007669"/>
    <property type="project" value="InterPro"/>
</dbReference>
<sequence>MPDIIQLLPDSVANQIAAGEVIQRPASVVKELVENAIDAGATQITINIKDAGRTLVQVSDNGCGMSETDARMAFERHATSKIREANDLFNIRTMGFRGEALASIAAIADVELYSKQHDSEVGTFINIVGSRVQKQEVTQCANGTNFLIKNLFFNVPARRKFLKSNSTELKHIINEVQRIALANPEIGISLIHNQDPVYEMASGDNIRKRVVSIFGKGINQNLIPVNTETSLVSIKGFVGQPKYARKTYGEQFFFVNNRFMKHPFFNRAVMQAYEKILAPDSYPAYFLYLEVNPDCIDINIHPTKTEIKFENESAVWQIIQASVREALGKFNVMPSIDFDQAGSIDIPPPPKDIGSIEAPRIEVDPTYNPFNVEVKSFPSGTRGATIGNYQNASSKHEQIQHWEKLYNDFNHSSDEEENNNPLSPFNAQQLPQDEHHRLPIQQAESTTARSCFQFKNKYIFTPVKSGLMVIDQKRAHERILFENFMAMLAQQQIASQQLLFPHAFELDASDAELLRSVVPDLRSLGFDIQQAENNQFVINGFPSIIENISPMEIVDSLLEDLKNTATDLHEKAKEKIAASLAAASAISYGHFLRDEELNQLIDQLFACSTPNFSPSGKQVLTIMPIEQFEKLLK</sequence>
<dbReference type="Gene3D" id="3.30.1370.100">
    <property type="entry name" value="MutL, C-terminal domain, regulatory subdomain"/>
    <property type="match status" value="1"/>
</dbReference>
<comment type="caution">
    <text evidence="8">The sequence shown here is derived from an EMBL/GenBank/DDBJ whole genome shotgun (WGS) entry which is preliminary data.</text>
</comment>
<dbReference type="Pfam" id="PF08676">
    <property type="entry name" value="MutL_C"/>
    <property type="match status" value="1"/>
</dbReference>
<dbReference type="InterPro" id="IPR014790">
    <property type="entry name" value="MutL_C"/>
</dbReference>
<dbReference type="Gene3D" id="3.30.1540.20">
    <property type="entry name" value="MutL, C-terminal domain, dimerisation subdomain"/>
    <property type="match status" value="1"/>
</dbReference>
<dbReference type="PANTHER" id="PTHR10073">
    <property type="entry name" value="DNA MISMATCH REPAIR PROTEIN MLH, PMS, MUTL"/>
    <property type="match status" value="1"/>
</dbReference>
<evidence type="ECO:0000256" key="5">
    <source>
        <dbReference type="HAMAP-Rule" id="MF_00149"/>
    </source>
</evidence>
<dbReference type="PANTHER" id="PTHR10073:SF12">
    <property type="entry name" value="DNA MISMATCH REPAIR PROTEIN MLH1"/>
    <property type="match status" value="1"/>
</dbReference>
<feature type="domain" description="MutL C-terminal dimerisation" evidence="6">
    <location>
        <begin position="450"/>
        <end position="592"/>
    </location>
</feature>
<evidence type="ECO:0000256" key="4">
    <source>
        <dbReference type="ARBA" id="ARBA00023204"/>
    </source>
</evidence>
<dbReference type="InterPro" id="IPR036890">
    <property type="entry name" value="HATPase_C_sf"/>
</dbReference>
<gene>
    <name evidence="5" type="primary">mutL</name>
    <name evidence="8" type="ORF">C8N47_10136</name>
</gene>
<dbReference type="InterPro" id="IPR020568">
    <property type="entry name" value="Ribosomal_Su5_D2-typ_SF"/>
</dbReference>
<dbReference type="Pfam" id="PF01119">
    <property type="entry name" value="DNA_mis_repair"/>
    <property type="match status" value="1"/>
</dbReference>
<dbReference type="InterPro" id="IPR042120">
    <property type="entry name" value="MutL_C_dimsub"/>
</dbReference>
<dbReference type="InterPro" id="IPR002099">
    <property type="entry name" value="MutL/Mlh/PMS"/>
</dbReference>
<evidence type="ECO:0000256" key="1">
    <source>
        <dbReference type="ARBA" id="ARBA00006082"/>
    </source>
</evidence>
<dbReference type="SUPFAM" id="SSF54211">
    <property type="entry name" value="Ribosomal protein S5 domain 2-like"/>
    <property type="match status" value="1"/>
</dbReference>
<dbReference type="InterPro" id="IPR020667">
    <property type="entry name" value="DNA_mismatch_repair_MutL"/>
</dbReference>
<proteinExistence type="inferred from homology"/>
<evidence type="ECO:0000256" key="3">
    <source>
        <dbReference type="ARBA" id="ARBA00022763"/>
    </source>
</evidence>
<evidence type="ECO:0000256" key="2">
    <source>
        <dbReference type="ARBA" id="ARBA00021975"/>
    </source>
</evidence>
<dbReference type="FunFam" id="3.30.565.10:FF:000003">
    <property type="entry name" value="DNA mismatch repair endonuclease MutL"/>
    <property type="match status" value="1"/>
</dbReference>
<name>A0A2T5C607_9BACT</name>
<dbReference type="GO" id="GO:0016887">
    <property type="term" value="F:ATP hydrolysis activity"/>
    <property type="evidence" value="ECO:0007669"/>
    <property type="project" value="InterPro"/>
</dbReference>
<dbReference type="InterPro" id="IPR014762">
    <property type="entry name" value="DNA_mismatch_repair_CS"/>
</dbReference>
<dbReference type="InterPro" id="IPR014721">
    <property type="entry name" value="Ribsml_uS5_D2-typ_fold_subgr"/>
</dbReference>
<dbReference type="GO" id="GO:0032300">
    <property type="term" value="C:mismatch repair complex"/>
    <property type="evidence" value="ECO:0007669"/>
    <property type="project" value="InterPro"/>
</dbReference>
<accession>A0A2T5C607</accession>
<dbReference type="GO" id="GO:0030983">
    <property type="term" value="F:mismatched DNA binding"/>
    <property type="evidence" value="ECO:0007669"/>
    <property type="project" value="InterPro"/>
</dbReference>
<keyword evidence="4 5" id="KW-0234">DNA repair</keyword>
<evidence type="ECO:0000259" key="7">
    <source>
        <dbReference type="SMART" id="SM01340"/>
    </source>
</evidence>
<dbReference type="CDD" id="cd00782">
    <property type="entry name" value="MutL_Trans"/>
    <property type="match status" value="1"/>
</dbReference>
<dbReference type="NCBIfam" id="TIGR00585">
    <property type="entry name" value="mutl"/>
    <property type="match status" value="1"/>
</dbReference>
<comment type="function">
    <text evidence="5">This protein is involved in the repair of mismatches in DNA. It is required for dam-dependent methyl-directed DNA mismatch repair. May act as a 'molecular matchmaker', a protein that promotes the formation of a stable complex between two or more DNA-binding proteins in an ATP-dependent manner without itself being part of a final effector complex.</text>
</comment>
<dbReference type="SUPFAM" id="SSF55874">
    <property type="entry name" value="ATPase domain of HSP90 chaperone/DNA topoisomerase II/histidine kinase"/>
    <property type="match status" value="1"/>
</dbReference>
<dbReference type="EMBL" id="QAAD01000001">
    <property type="protein sequence ID" value="PTN10388.1"/>
    <property type="molecule type" value="Genomic_DNA"/>
</dbReference>
<dbReference type="PROSITE" id="PS00058">
    <property type="entry name" value="DNA_MISMATCH_REPAIR_1"/>
    <property type="match status" value="1"/>
</dbReference>
<dbReference type="OrthoDB" id="9763467at2"/>
<evidence type="ECO:0000313" key="9">
    <source>
        <dbReference type="Proteomes" id="UP000243525"/>
    </source>
</evidence>
<dbReference type="Gene3D" id="3.30.230.10">
    <property type="match status" value="1"/>
</dbReference>
<dbReference type="InterPro" id="IPR042121">
    <property type="entry name" value="MutL_C_regsub"/>
</dbReference>
<dbReference type="AlphaFoldDB" id="A0A2T5C607"/>
<dbReference type="Pfam" id="PF13589">
    <property type="entry name" value="HATPase_c_3"/>
    <property type="match status" value="1"/>
</dbReference>
<dbReference type="CDD" id="cd16926">
    <property type="entry name" value="HATPase_MutL-MLH-PMS-like"/>
    <property type="match status" value="1"/>
</dbReference>
<dbReference type="RefSeq" id="WP_107820502.1">
    <property type="nucleotide sequence ID" value="NZ_OY782574.1"/>
</dbReference>
<comment type="similarity">
    <text evidence="1 5">Belongs to the DNA mismatch repair MutL/HexB family.</text>
</comment>
<organism evidence="8 9">
    <name type="scientific">Mangrovibacterium marinum</name>
    <dbReference type="NCBI Taxonomy" id="1639118"/>
    <lineage>
        <taxon>Bacteria</taxon>
        <taxon>Pseudomonadati</taxon>
        <taxon>Bacteroidota</taxon>
        <taxon>Bacteroidia</taxon>
        <taxon>Marinilabiliales</taxon>
        <taxon>Prolixibacteraceae</taxon>
        <taxon>Mangrovibacterium</taxon>
    </lineage>
</organism>
<dbReference type="InterPro" id="IPR013507">
    <property type="entry name" value="DNA_mismatch_S5_2-like"/>
</dbReference>
<dbReference type="SMART" id="SM01340">
    <property type="entry name" value="DNA_mis_repair"/>
    <property type="match status" value="1"/>
</dbReference>
<keyword evidence="9" id="KW-1185">Reference proteome</keyword>
<evidence type="ECO:0000259" key="6">
    <source>
        <dbReference type="SMART" id="SM00853"/>
    </source>
</evidence>
<dbReference type="HAMAP" id="MF_00149">
    <property type="entry name" value="DNA_mis_repair"/>
    <property type="match status" value="1"/>
</dbReference>
<dbReference type="InterPro" id="IPR037198">
    <property type="entry name" value="MutL_C_sf"/>
</dbReference>
<keyword evidence="3 5" id="KW-0227">DNA damage</keyword>
<reference evidence="8 9" key="1">
    <citation type="submission" date="2018-04" db="EMBL/GenBank/DDBJ databases">
        <title>Genomic Encyclopedia of Archaeal and Bacterial Type Strains, Phase II (KMG-II): from individual species to whole genera.</title>
        <authorList>
            <person name="Goeker M."/>
        </authorList>
    </citation>
    <scope>NUCLEOTIDE SEQUENCE [LARGE SCALE GENOMIC DNA]</scope>
    <source>
        <strain evidence="8 9">DSM 28823</strain>
    </source>
</reference>
<evidence type="ECO:0000313" key="8">
    <source>
        <dbReference type="EMBL" id="PTN10388.1"/>
    </source>
</evidence>
<dbReference type="Gene3D" id="3.30.565.10">
    <property type="entry name" value="Histidine kinase-like ATPase, C-terminal domain"/>
    <property type="match status" value="1"/>
</dbReference>
<dbReference type="SMART" id="SM00853">
    <property type="entry name" value="MutL_C"/>
    <property type="match status" value="1"/>
</dbReference>
<dbReference type="InterPro" id="IPR038973">
    <property type="entry name" value="MutL/Mlh/Pms-like"/>
</dbReference>
<protein>
    <recommendedName>
        <fullName evidence="2 5">DNA mismatch repair protein MutL</fullName>
    </recommendedName>
</protein>
<dbReference type="GO" id="GO:0140664">
    <property type="term" value="F:ATP-dependent DNA damage sensor activity"/>
    <property type="evidence" value="ECO:0007669"/>
    <property type="project" value="InterPro"/>
</dbReference>
<dbReference type="SUPFAM" id="SSF118116">
    <property type="entry name" value="DNA mismatch repair protein MutL"/>
    <property type="match status" value="1"/>
</dbReference>
<dbReference type="GO" id="GO:0006298">
    <property type="term" value="P:mismatch repair"/>
    <property type="evidence" value="ECO:0007669"/>
    <property type="project" value="UniProtKB-UniRule"/>
</dbReference>